<keyword evidence="1" id="KW-0472">Membrane</keyword>
<dbReference type="EMBL" id="MN740573">
    <property type="protein sequence ID" value="QHU34503.1"/>
    <property type="molecule type" value="Genomic_DNA"/>
</dbReference>
<evidence type="ECO:0000313" key="2">
    <source>
        <dbReference type="EMBL" id="QHU34503.1"/>
    </source>
</evidence>
<protein>
    <submittedName>
        <fullName evidence="2">Uncharacterized protein</fullName>
    </submittedName>
</protein>
<proteinExistence type="predicted"/>
<dbReference type="AlphaFoldDB" id="A0A6C0LVQ0"/>
<reference evidence="2" key="1">
    <citation type="journal article" date="2020" name="Nature">
        <title>Giant virus diversity and host interactions through global metagenomics.</title>
        <authorList>
            <person name="Schulz F."/>
            <person name="Roux S."/>
            <person name="Paez-Espino D."/>
            <person name="Jungbluth S."/>
            <person name="Walsh D.A."/>
            <person name="Denef V.J."/>
            <person name="McMahon K.D."/>
            <person name="Konstantinidis K.T."/>
            <person name="Eloe-Fadrosh E.A."/>
            <person name="Kyrpides N.C."/>
            <person name="Woyke T."/>
        </authorList>
    </citation>
    <scope>NUCLEOTIDE SEQUENCE</scope>
    <source>
        <strain evidence="2">GVMAG-S-1016713-169</strain>
    </source>
</reference>
<keyword evidence="1" id="KW-1133">Transmembrane helix</keyword>
<name>A0A6C0LVQ0_9ZZZZ</name>
<keyword evidence="1" id="KW-0812">Transmembrane</keyword>
<evidence type="ECO:0000256" key="1">
    <source>
        <dbReference type="SAM" id="Phobius"/>
    </source>
</evidence>
<organism evidence="2">
    <name type="scientific">viral metagenome</name>
    <dbReference type="NCBI Taxonomy" id="1070528"/>
    <lineage>
        <taxon>unclassified sequences</taxon>
        <taxon>metagenomes</taxon>
        <taxon>organismal metagenomes</taxon>
    </lineage>
</organism>
<accession>A0A6C0LVQ0</accession>
<feature type="transmembrane region" description="Helical" evidence="1">
    <location>
        <begin position="372"/>
        <end position="391"/>
    </location>
</feature>
<sequence length="398" mass="44929">MSNTQYNNIERPWKNNEWLIWPRTILNDINMSDCNDTIEGVCYENKSLEDCIKQCPYDECGVGIYVKFKSGDSICAPLKTSGNPNLSPDYRLKRQQMYNLDPDIVESSVFVNTKLFPFPPNLSNTVFFGDIFELVSIDGKTKLNTNIVTNTDKEKRSKVIMDKDTISRCKLLPSIKSANHAVHDIPVVFGDKFEINSANTSFVTGVKNNLLQWKEALGIFGGGGLTFTFIPTEPGKRTGDLVTYSDDVIISYSEGGTVSINSKNELYINTNNTSTTKFKLRSLMDGYYCDNGQCKSVPINKITPVRYPGTWEKRPPENVLSSGTYKGNNVFNHEGCWDMCRYIKSGEKDKGTISISNSHFIPFPKFDKKSNLCLIVIISIVLSILIVWMLYKVFKNSE</sequence>